<dbReference type="EnsemblFungi" id="PTTG_04772-t43_1">
    <property type="protein sequence ID" value="PTTG_04772-t43_1-p1"/>
    <property type="gene ID" value="PTTG_04772"/>
</dbReference>
<gene>
    <name evidence="2" type="ORF">PTTG_04772</name>
</gene>
<feature type="non-terminal residue" evidence="2">
    <location>
        <position position="93"/>
    </location>
</feature>
<reference evidence="2" key="1">
    <citation type="submission" date="2009-11" db="EMBL/GenBank/DDBJ databases">
        <authorList>
            <consortium name="The Broad Institute Genome Sequencing Platform"/>
            <person name="Ward D."/>
            <person name="Feldgarden M."/>
            <person name="Earl A."/>
            <person name="Young S.K."/>
            <person name="Zeng Q."/>
            <person name="Koehrsen M."/>
            <person name="Alvarado L."/>
            <person name="Berlin A."/>
            <person name="Bochicchio J."/>
            <person name="Borenstein D."/>
            <person name="Chapman S.B."/>
            <person name="Chen Z."/>
            <person name="Engels R."/>
            <person name="Freedman E."/>
            <person name="Gellesch M."/>
            <person name="Goldberg J."/>
            <person name="Griggs A."/>
            <person name="Gujja S."/>
            <person name="Heilman E."/>
            <person name="Heiman D."/>
            <person name="Hepburn T."/>
            <person name="Howarth C."/>
            <person name="Jen D."/>
            <person name="Larson L."/>
            <person name="Lewis B."/>
            <person name="Mehta T."/>
            <person name="Park D."/>
            <person name="Pearson M."/>
            <person name="Roberts A."/>
            <person name="Saif S."/>
            <person name="Shea T."/>
            <person name="Shenoy N."/>
            <person name="Sisk P."/>
            <person name="Stolte C."/>
            <person name="Sykes S."/>
            <person name="Thomson T."/>
            <person name="Walk T."/>
            <person name="White J."/>
            <person name="Yandava C."/>
            <person name="Izard J."/>
            <person name="Baranova O.V."/>
            <person name="Blanton J.M."/>
            <person name="Tanner A.C."/>
            <person name="Dewhirst F.E."/>
            <person name="Haas B."/>
            <person name="Nusbaum C."/>
            <person name="Birren B."/>
        </authorList>
    </citation>
    <scope>NUCLEOTIDE SEQUENCE [LARGE SCALE GENOMIC DNA]</scope>
    <source>
        <strain evidence="2">1-1 BBBD Race 1</strain>
    </source>
</reference>
<organism evidence="2">
    <name type="scientific">Puccinia triticina (isolate 1-1 / race 1 (BBBD))</name>
    <name type="common">Brown leaf rust fungus</name>
    <dbReference type="NCBI Taxonomy" id="630390"/>
    <lineage>
        <taxon>Eukaryota</taxon>
        <taxon>Fungi</taxon>
        <taxon>Dikarya</taxon>
        <taxon>Basidiomycota</taxon>
        <taxon>Pucciniomycotina</taxon>
        <taxon>Pucciniomycetes</taxon>
        <taxon>Pucciniales</taxon>
        <taxon>Pucciniaceae</taxon>
        <taxon>Puccinia</taxon>
    </lineage>
</organism>
<reference evidence="3" key="4">
    <citation type="submission" date="2025-05" db="UniProtKB">
        <authorList>
            <consortium name="EnsemblFungi"/>
        </authorList>
    </citation>
    <scope>IDENTIFICATION</scope>
    <source>
        <strain evidence="3">isolate 1-1 / race 1 (BBBD)</strain>
    </source>
</reference>
<dbReference type="EMBL" id="ADAS02000024">
    <property type="protein sequence ID" value="OAV95934.1"/>
    <property type="molecule type" value="Genomic_DNA"/>
</dbReference>
<name>A0A180GTT2_PUCT1</name>
<evidence type="ECO:0000313" key="3">
    <source>
        <dbReference type="EnsemblFungi" id="PTTG_04772-t43_1-p1"/>
    </source>
</evidence>
<reference evidence="3 4" key="3">
    <citation type="journal article" date="2017" name="G3 (Bethesda)">
        <title>Comparative analysis highlights variable genome content of wheat rusts and divergence of the mating loci.</title>
        <authorList>
            <person name="Cuomo C.A."/>
            <person name="Bakkeren G."/>
            <person name="Khalil H.B."/>
            <person name="Panwar V."/>
            <person name="Joly D."/>
            <person name="Linning R."/>
            <person name="Sakthikumar S."/>
            <person name="Song X."/>
            <person name="Adiconis X."/>
            <person name="Fan L."/>
            <person name="Goldberg J.M."/>
            <person name="Levin J.Z."/>
            <person name="Young S."/>
            <person name="Zeng Q."/>
            <person name="Anikster Y."/>
            <person name="Bruce M."/>
            <person name="Wang M."/>
            <person name="Yin C."/>
            <person name="McCallum B."/>
            <person name="Szabo L.J."/>
            <person name="Hulbert S."/>
            <person name="Chen X."/>
            <person name="Fellers J.P."/>
        </authorList>
    </citation>
    <scope>NUCLEOTIDE SEQUENCE</scope>
    <source>
        <strain evidence="3">isolate 1-1 / race 1 (BBBD)</strain>
        <strain evidence="4">Isolate 1-1 / race 1 (BBBD)</strain>
    </source>
</reference>
<proteinExistence type="predicted"/>
<accession>A0A180GTT2</accession>
<feature type="region of interest" description="Disordered" evidence="1">
    <location>
        <begin position="44"/>
        <end position="93"/>
    </location>
</feature>
<evidence type="ECO:0000313" key="4">
    <source>
        <dbReference type="Proteomes" id="UP000005240"/>
    </source>
</evidence>
<reference evidence="2" key="2">
    <citation type="submission" date="2016-05" db="EMBL/GenBank/DDBJ databases">
        <title>Comparative analysis highlights variable genome content of wheat rusts and divergence of the mating loci.</title>
        <authorList>
            <person name="Cuomo C.A."/>
            <person name="Bakkeren G."/>
            <person name="Szabo L."/>
            <person name="Khalil H."/>
            <person name="Joly D."/>
            <person name="Goldberg J."/>
            <person name="Young S."/>
            <person name="Zeng Q."/>
            <person name="Fellers J."/>
        </authorList>
    </citation>
    <scope>NUCLEOTIDE SEQUENCE [LARGE SCALE GENOMIC DNA]</scope>
    <source>
        <strain evidence="2">1-1 BBBD Race 1</strain>
    </source>
</reference>
<dbReference type="AlphaFoldDB" id="A0A180GTT2"/>
<evidence type="ECO:0000256" key="1">
    <source>
        <dbReference type="SAM" id="MobiDB-lite"/>
    </source>
</evidence>
<dbReference type="Proteomes" id="UP000005240">
    <property type="component" value="Unassembled WGS sequence"/>
</dbReference>
<evidence type="ECO:0000313" key="2">
    <source>
        <dbReference type="EMBL" id="OAV95934.1"/>
    </source>
</evidence>
<protein>
    <submittedName>
        <fullName evidence="2 3">Uncharacterized protein</fullName>
    </submittedName>
</protein>
<sequence length="93" mass="10302">MQANTFAHHITIGEETFVPDILVFRQDIADQCYEDARKKNELEFEDNPYRAGGERGGWDPATGAPKDRPDFTQAGLVQGSSRDGQSRYGALLG</sequence>
<dbReference type="VEuPathDB" id="FungiDB:PTTG_04772"/>
<keyword evidence="4" id="KW-1185">Reference proteome</keyword>